<dbReference type="SUPFAM" id="SSF55979">
    <property type="entry name" value="DNA clamp"/>
    <property type="match status" value="2"/>
</dbReference>
<evidence type="ECO:0000256" key="2">
    <source>
        <dbReference type="ARBA" id="ARBA00023125"/>
    </source>
</evidence>
<feature type="compositionally biased region" description="Acidic residues" evidence="5">
    <location>
        <begin position="269"/>
        <end position="290"/>
    </location>
</feature>
<reference evidence="9" key="1">
    <citation type="submission" date="2022-03" db="EMBL/GenBank/DDBJ databases">
        <title>Draft genome sequence of Aduncisulcus paluster, a free-living microaerophilic Fornicata.</title>
        <authorList>
            <person name="Yuyama I."/>
            <person name="Kume K."/>
            <person name="Tamura T."/>
            <person name="Inagaki Y."/>
            <person name="Hashimoto T."/>
        </authorList>
    </citation>
    <scope>NUCLEOTIDE SEQUENCE</scope>
    <source>
        <strain evidence="9">NY0171</strain>
    </source>
</reference>
<dbReference type="CDD" id="cd00577">
    <property type="entry name" value="PCNA"/>
    <property type="match status" value="1"/>
</dbReference>
<proteinExistence type="inferred from homology"/>
<accession>A0ABQ5JYU6</accession>
<keyword evidence="10" id="KW-1185">Reference proteome</keyword>
<feature type="domain" description="Proliferating cell nuclear antigen PCNA N-terminal" evidence="6">
    <location>
        <begin position="1"/>
        <end position="124"/>
    </location>
</feature>
<feature type="region of interest" description="Disordered" evidence="5">
    <location>
        <begin position="262"/>
        <end position="304"/>
    </location>
</feature>
<evidence type="ECO:0000256" key="1">
    <source>
        <dbReference type="ARBA" id="ARBA00010462"/>
    </source>
</evidence>
<organism evidence="9 10">
    <name type="scientific">Aduncisulcus paluster</name>
    <dbReference type="NCBI Taxonomy" id="2918883"/>
    <lineage>
        <taxon>Eukaryota</taxon>
        <taxon>Metamonada</taxon>
        <taxon>Carpediemonas-like organisms</taxon>
        <taxon>Aduncisulcus</taxon>
    </lineage>
</organism>
<comment type="caution">
    <text evidence="9">The sequence shown here is derived from an EMBL/GenBank/DDBJ whole genome shotgun (WGS) entry which is preliminary data.</text>
</comment>
<protein>
    <recommendedName>
        <fullName evidence="3">DNA sliding clamp PCNA</fullName>
    </recommendedName>
</protein>
<dbReference type="InterPro" id="IPR046938">
    <property type="entry name" value="DNA_clamp_sf"/>
</dbReference>
<evidence type="ECO:0000256" key="5">
    <source>
        <dbReference type="SAM" id="MobiDB-lite"/>
    </source>
</evidence>
<dbReference type="Pfam" id="PF00705">
    <property type="entry name" value="PCNA_N"/>
    <property type="match status" value="1"/>
</dbReference>
<dbReference type="InterPro" id="IPR022649">
    <property type="entry name" value="Pr_cel_nuc_antig_C"/>
</dbReference>
<dbReference type="HAMAP" id="MF_00317">
    <property type="entry name" value="DNApol_clamp_arch"/>
    <property type="match status" value="1"/>
</dbReference>
<comment type="subcellular location">
    <subcellularLocation>
        <location evidence="3">Nucleus</location>
    </subcellularLocation>
</comment>
<evidence type="ECO:0000313" key="9">
    <source>
        <dbReference type="EMBL" id="GKT22876.1"/>
    </source>
</evidence>
<feature type="domain" description="Proliferating cell nuclear antigen PCNA C-terminal" evidence="7">
    <location>
        <begin position="128"/>
        <end position="265"/>
    </location>
</feature>
<name>A0ABQ5JYU6_9EUKA</name>
<keyword evidence="3" id="KW-0539">Nucleus</keyword>
<evidence type="ECO:0000256" key="3">
    <source>
        <dbReference type="RuleBase" id="RU000641"/>
    </source>
</evidence>
<evidence type="ECO:0000256" key="4">
    <source>
        <dbReference type="RuleBase" id="RU003671"/>
    </source>
</evidence>
<dbReference type="Gene3D" id="3.70.10.10">
    <property type="match status" value="1"/>
</dbReference>
<sequence>MFEARLDQSVLFKRIIDAVKELVEQVNIECTASGMAIQAMDSTHVALIQLNLNSSAFSTYRCEPSCTLGIDVKEIQKVFKSAGADDALTLRTDSEDADILRIIFQSEGKKRLSQFDLKLMDIDESSVGITEREHDFVAQIDSGEFFRVCRDLMQLGDKFDLQGSKKGLQFHVSGDSTSGTILLQPTDAGVDDDFDEEDEEGKSCLRKLVVKAEVHLTVSGRQLMHFCKATPLSDVVELRMSSKSPLSLVYPIDKGGNLTYYLAPKKDTEEDEDEEESGSSEHEDGEEQANEEVKNEVDESESDF</sequence>
<dbReference type="Pfam" id="PF02747">
    <property type="entry name" value="PCNA_C"/>
    <property type="match status" value="1"/>
</dbReference>
<dbReference type="PRINTS" id="PR00339">
    <property type="entry name" value="PCNACYCLIN"/>
</dbReference>
<dbReference type="EMBL" id="BQXS01011479">
    <property type="protein sequence ID" value="GKT13133.1"/>
    <property type="molecule type" value="Genomic_DNA"/>
</dbReference>
<comment type="similarity">
    <text evidence="1 4">Belongs to the PCNA family.</text>
</comment>
<dbReference type="NCBIfam" id="TIGR00590">
    <property type="entry name" value="pcna"/>
    <property type="match status" value="1"/>
</dbReference>
<evidence type="ECO:0000313" key="8">
    <source>
        <dbReference type="EMBL" id="GKT13133.1"/>
    </source>
</evidence>
<keyword evidence="2 4" id="KW-0238">DNA-binding</keyword>
<dbReference type="InterPro" id="IPR022648">
    <property type="entry name" value="Pr_cel_nuc_antig_N"/>
</dbReference>
<gene>
    <name evidence="8" type="ORF">ADUPG1_010203</name>
    <name evidence="9" type="ORF">ADUPG1_012254</name>
</gene>
<evidence type="ECO:0000313" key="10">
    <source>
        <dbReference type="Proteomes" id="UP001057375"/>
    </source>
</evidence>
<evidence type="ECO:0000259" key="7">
    <source>
        <dbReference type="Pfam" id="PF02747"/>
    </source>
</evidence>
<comment type="function">
    <text evidence="3">This protein is an auxiliary protein of DNA polymerase delta and is involved in the control of eukaryotic DNA replication by increasing the polymerase's processivity during elongation of the leading strand.</text>
</comment>
<dbReference type="Proteomes" id="UP001057375">
    <property type="component" value="Unassembled WGS sequence"/>
</dbReference>
<evidence type="ECO:0000259" key="6">
    <source>
        <dbReference type="Pfam" id="PF00705"/>
    </source>
</evidence>
<dbReference type="EMBL" id="BQXS01012430">
    <property type="protein sequence ID" value="GKT22876.1"/>
    <property type="molecule type" value="Genomic_DNA"/>
</dbReference>
<dbReference type="InterPro" id="IPR000730">
    <property type="entry name" value="Pr_cel_nuc_antig"/>
</dbReference>
<dbReference type="PANTHER" id="PTHR11352:SF0">
    <property type="entry name" value="PROLIFERATING CELL NUCLEAR ANTIGEN"/>
    <property type="match status" value="1"/>
</dbReference>
<dbReference type="PANTHER" id="PTHR11352">
    <property type="entry name" value="PROLIFERATING CELL NUCLEAR ANTIGEN"/>
    <property type="match status" value="1"/>
</dbReference>
<keyword evidence="4" id="KW-0235">DNA replication</keyword>